<keyword evidence="2" id="KW-1185">Reference proteome</keyword>
<protein>
    <submittedName>
        <fullName evidence="1">Uncharacterized protein</fullName>
    </submittedName>
</protein>
<dbReference type="AlphaFoldDB" id="A0ABD6EGX3"/>
<reference evidence="1 2" key="1">
    <citation type="submission" date="2024-08" db="EMBL/GenBank/DDBJ databases">
        <title>Gnathostoma spinigerum genome.</title>
        <authorList>
            <person name="Gonzalez-Bertolin B."/>
            <person name="Monzon S."/>
            <person name="Zaballos A."/>
            <person name="Jimenez P."/>
            <person name="Dekumyoy P."/>
            <person name="Varona S."/>
            <person name="Cuesta I."/>
            <person name="Sumanam S."/>
            <person name="Adisakwattana P."/>
            <person name="Gasser R.B."/>
            <person name="Hernandez-Gonzalez A."/>
            <person name="Young N.D."/>
            <person name="Perteguer M.J."/>
        </authorList>
    </citation>
    <scope>NUCLEOTIDE SEQUENCE [LARGE SCALE GENOMIC DNA]</scope>
    <source>
        <strain evidence="1">AL3</strain>
        <tissue evidence="1">Liver</tissue>
    </source>
</reference>
<name>A0ABD6EGX3_9BILA</name>
<gene>
    <name evidence="1" type="ORF">AB6A40_005675</name>
</gene>
<accession>A0ABD6EGX3</accession>
<comment type="caution">
    <text evidence="1">The sequence shown here is derived from an EMBL/GenBank/DDBJ whole genome shotgun (WGS) entry which is preliminary data.</text>
</comment>
<dbReference type="EMBL" id="JBGFUD010003706">
    <property type="protein sequence ID" value="MFH4978966.1"/>
    <property type="molecule type" value="Genomic_DNA"/>
</dbReference>
<dbReference type="Proteomes" id="UP001608902">
    <property type="component" value="Unassembled WGS sequence"/>
</dbReference>
<proteinExistence type="predicted"/>
<evidence type="ECO:0000313" key="1">
    <source>
        <dbReference type="EMBL" id="MFH4978966.1"/>
    </source>
</evidence>
<evidence type="ECO:0000313" key="2">
    <source>
        <dbReference type="Proteomes" id="UP001608902"/>
    </source>
</evidence>
<organism evidence="1 2">
    <name type="scientific">Gnathostoma spinigerum</name>
    <dbReference type="NCBI Taxonomy" id="75299"/>
    <lineage>
        <taxon>Eukaryota</taxon>
        <taxon>Metazoa</taxon>
        <taxon>Ecdysozoa</taxon>
        <taxon>Nematoda</taxon>
        <taxon>Chromadorea</taxon>
        <taxon>Rhabditida</taxon>
        <taxon>Spirurina</taxon>
        <taxon>Gnathostomatomorpha</taxon>
        <taxon>Gnathostomatoidea</taxon>
        <taxon>Gnathostomatidae</taxon>
        <taxon>Gnathostoma</taxon>
    </lineage>
</organism>
<sequence>MGVKRAILQRQKQAELEIEEIRQKYNAEMFIDQVPLHRKNTMEPIPRSERCKMAQQIADNTIRRLEQEVINRLEYFKQQLRPSKRNA</sequence>